<keyword evidence="3" id="KW-1185">Reference proteome</keyword>
<feature type="region of interest" description="Disordered" evidence="1">
    <location>
        <begin position="117"/>
        <end position="141"/>
    </location>
</feature>
<reference evidence="2" key="1">
    <citation type="submission" date="2019-10" db="EMBL/GenBank/DDBJ databases">
        <authorList>
            <consortium name="DOE Joint Genome Institute"/>
            <person name="Kuo A."/>
            <person name="Miyauchi S."/>
            <person name="Kiss E."/>
            <person name="Drula E."/>
            <person name="Kohler A."/>
            <person name="Sanchez-Garcia M."/>
            <person name="Andreopoulos B."/>
            <person name="Barry K.W."/>
            <person name="Bonito G."/>
            <person name="Buee M."/>
            <person name="Carver A."/>
            <person name="Chen C."/>
            <person name="Cichocki N."/>
            <person name="Clum A."/>
            <person name="Culley D."/>
            <person name="Crous P.W."/>
            <person name="Fauchery L."/>
            <person name="Girlanda M."/>
            <person name="Hayes R."/>
            <person name="Keri Z."/>
            <person name="LaButti K."/>
            <person name="Lipzen A."/>
            <person name="Lombard V."/>
            <person name="Magnuson J."/>
            <person name="Maillard F."/>
            <person name="Morin E."/>
            <person name="Murat C."/>
            <person name="Nolan M."/>
            <person name="Ohm R."/>
            <person name="Pangilinan J."/>
            <person name="Pereira M."/>
            <person name="Perotto S."/>
            <person name="Peter M."/>
            <person name="Riley R."/>
            <person name="Sitrit Y."/>
            <person name="Stielow B."/>
            <person name="Szollosi G."/>
            <person name="Zifcakova L."/>
            <person name="Stursova M."/>
            <person name="Spatafora J.W."/>
            <person name="Tedersoo L."/>
            <person name="Vaario L.-M."/>
            <person name="Yamada A."/>
            <person name="Yan M."/>
            <person name="Wang P."/>
            <person name="Xu J."/>
            <person name="Bruns T."/>
            <person name="Baldrian P."/>
            <person name="Vilgalys R."/>
            <person name="Henrissat B."/>
            <person name="Grigoriev I.V."/>
            <person name="Hibbett D."/>
            <person name="Nagy L.G."/>
            <person name="Martin F.M."/>
        </authorList>
    </citation>
    <scope>NUCLEOTIDE SEQUENCE</scope>
    <source>
        <strain evidence="2">BED1</strain>
    </source>
</reference>
<dbReference type="Proteomes" id="UP001194468">
    <property type="component" value="Unassembled WGS sequence"/>
</dbReference>
<evidence type="ECO:0000256" key="1">
    <source>
        <dbReference type="SAM" id="MobiDB-lite"/>
    </source>
</evidence>
<evidence type="ECO:0000313" key="2">
    <source>
        <dbReference type="EMBL" id="KAF8442067.1"/>
    </source>
</evidence>
<protein>
    <submittedName>
        <fullName evidence="2">Uncharacterized protein</fullName>
    </submittedName>
</protein>
<sequence>MKGPAYRQMKSVVQVSMECEDSKSESIHPDRVASASFSLRTPRSDGLRQYTSRFLLCPRDASRVSSPRDSSASYCCFPYLPLPRPSHLMASTNARKCRQSRTLHPPGLCGDPQAHTLAPAQPCHTPNSTVTPLHSHHHQTPQTHAYIHLSQSQHQCEYPRRLPVP</sequence>
<dbReference type="EMBL" id="WHUW01000009">
    <property type="protein sequence ID" value="KAF8442067.1"/>
    <property type="molecule type" value="Genomic_DNA"/>
</dbReference>
<proteinExistence type="predicted"/>
<evidence type="ECO:0000313" key="3">
    <source>
        <dbReference type="Proteomes" id="UP001194468"/>
    </source>
</evidence>
<organism evidence="2 3">
    <name type="scientific">Boletus edulis BED1</name>
    <dbReference type="NCBI Taxonomy" id="1328754"/>
    <lineage>
        <taxon>Eukaryota</taxon>
        <taxon>Fungi</taxon>
        <taxon>Dikarya</taxon>
        <taxon>Basidiomycota</taxon>
        <taxon>Agaricomycotina</taxon>
        <taxon>Agaricomycetes</taxon>
        <taxon>Agaricomycetidae</taxon>
        <taxon>Boletales</taxon>
        <taxon>Boletineae</taxon>
        <taxon>Boletaceae</taxon>
        <taxon>Boletoideae</taxon>
        <taxon>Boletus</taxon>
    </lineage>
</organism>
<accession>A0AAD4BWG3</accession>
<gene>
    <name evidence="2" type="ORF">L210DRAFT_3535696</name>
</gene>
<reference evidence="2" key="2">
    <citation type="journal article" date="2020" name="Nat. Commun.">
        <title>Large-scale genome sequencing of mycorrhizal fungi provides insights into the early evolution of symbiotic traits.</title>
        <authorList>
            <person name="Miyauchi S."/>
            <person name="Kiss E."/>
            <person name="Kuo A."/>
            <person name="Drula E."/>
            <person name="Kohler A."/>
            <person name="Sanchez-Garcia M."/>
            <person name="Morin E."/>
            <person name="Andreopoulos B."/>
            <person name="Barry K.W."/>
            <person name="Bonito G."/>
            <person name="Buee M."/>
            <person name="Carver A."/>
            <person name="Chen C."/>
            <person name="Cichocki N."/>
            <person name="Clum A."/>
            <person name="Culley D."/>
            <person name="Crous P.W."/>
            <person name="Fauchery L."/>
            <person name="Girlanda M."/>
            <person name="Hayes R.D."/>
            <person name="Keri Z."/>
            <person name="LaButti K."/>
            <person name="Lipzen A."/>
            <person name="Lombard V."/>
            <person name="Magnuson J."/>
            <person name="Maillard F."/>
            <person name="Murat C."/>
            <person name="Nolan M."/>
            <person name="Ohm R.A."/>
            <person name="Pangilinan J."/>
            <person name="Pereira M.F."/>
            <person name="Perotto S."/>
            <person name="Peter M."/>
            <person name="Pfister S."/>
            <person name="Riley R."/>
            <person name="Sitrit Y."/>
            <person name="Stielow J.B."/>
            <person name="Szollosi G."/>
            <person name="Zifcakova L."/>
            <person name="Stursova M."/>
            <person name="Spatafora J.W."/>
            <person name="Tedersoo L."/>
            <person name="Vaario L.M."/>
            <person name="Yamada A."/>
            <person name="Yan M."/>
            <person name="Wang P."/>
            <person name="Xu J."/>
            <person name="Bruns T."/>
            <person name="Baldrian P."/>
            <person name="Vilgalys R."/>
            <person name="Dunand C."/>
            <person name="Henrissat B."/>
            <person name="Grigoriev I.V."/>
            <person name="Hibbett D."/>
            <person name="Nagy L.G."/>
            <person name="Martin F.M."/>
        </authorList>
    </citation>
    <scope>NUCLEOTIDE SEQUENCE</scope>
    <source>
        <strain evidence="2">BED1</strain>
    </source>
</reference>
<comment type="caution">
    <text evidence="2">The sequence shown here is derived from an EMBL/GenBank/DDBJ whole genome shotgun (WGS) entry which is preliminary data.</text>
</comment>
<dbReference type="AlphaFoldDB" id="A0AAD4BWG3"/>
<name>A0AAD4BWG3_BOLED</name>